<proteinExistence type="predicted"/>
<evidence type="ECO:0000313" key="1">
    <source>
        <dbReference type="EMBL" id="KAJ9063026.1"/>
    </source>
</evidence>
<dbReference type="EMBL" id="QTSX02004981">
    <property type="protein sequence ID" value="KAJ9063026.1"/>
    <property type="molecule type" value="Genomic_DNA"/>
</dbReference>
<name>A0ACC2SLB5_9FUNG</name>
<sequence length="79" mass="8143">MKPDEPSLVPSTVPSHEAINQSNGPDPVNFPSPTQSKIPGTHSPVLNSYSPPPKAPLIKGCTTVVHQGASVKTAGSTCQ</sequence>
<comment type="caution">
    <text evidence="1">The sequence shown here is derived from an EMBL/GenBank/DDBJ whole genome shotgun (WGS) entry which is preliminary data.</text>
</comment>
<gene>
    <name evidence="1" type="ORF">DSO57_1004318</name>
</gene>
<keyword evidence="2" id="KW-1185">Reference proteome</keyword>
<dbReference type="Proteomes" id="UP001165960">
    <property type="component" value="Unassembled WGS sequence"/>
</dbReference>
<organism evidence="1 2">
    <name type="scientific">Entomophthora muscae</name>
    <dbReference type="NCBI Taxonomy" id="34485"/>
    <lineage>
        <taxon>Eukaryota</taxon>
        <taxon>Fungi</taxon>
        <taxon>Fungi incertae sedis</taxon>
        <taxon>Zoopagomycota</taxon>
        <taxon>Entomophthoromycotina</taxon>
        <taxon>Entomophthoromycetes</taxon>
        <taxon>Entomophthorales</taxon>
        <taxon>Entomophthoraceae</taxon>
        <taxon>Entomophthora</taxon>
    </lineage>
</organism>
<reference evidence="1" key="1">
    <citation type="submission" date="2022-04" db="EMBL/GenBank/DDBJ databases">
        <title>Genome of the entomopathogenic fungus Entomophthora muscae.</title>
        <authorList>
            <person name="Elya C."/>
            <person name="Lovett B.R."/>
            <person name="Lee E."/>
            <person name="Macias A.M."/>
            <person name="Hajek A.E."/>
            <person name="De Bivort B.L."/>
            <person name="Kasson M.T."/>
            <person name="De Fine Licht H.H."/>
            <person name="Stajich J.E."/>
        </authorList>
    </citation>
    <scope>NUCLEOTIDE SEQUENCE</scope>
    <source>
        <strain evidence="1">Berkeley</strain>
    </source>
</reference>
<evidence type="ECO:0000313" key="2">
    <source>
        <dbReference type="Proteomes" id="UP001165960"/>
    </source>
</evidence>
<protein>
    <submittedName>
        <fullName evidence="1">Uncharacterized protein</fullName>
    </submittedName>
</protein>
<accession>A0ACC2SLB5</accession>